<feature type="transmembrane region" description="Helical" evidence="5">
    <location>
        <begin position="446"/>
        <end position="468"/>
    </location>
</feature>
<dbReference type="InterPro" id="IPR036259">
    <property type="entry name" value="MFS_trans_sf"/>
</dbReference>
<feature type="domain" description="Major facilitator superfamily (MFS) profile" evidence="6">
    <location>
        <begin position="35"/>
        <end position="472"/>
    </location>
</feature>
<dbReference type="GO" id="GO:0005886">
    <property type="term" value="C:plasma membrane"/>
    <property type="evidence" value="ECO:0007669"/>
    <property type="project" value="TreeGrafter"/>
</dbReference>
<evidence type="ECO:0000256" key="5">
    <source>
        <dbReference type="SAM" id="Phobius"/>
    </source>
</evidence>
<feature type="transmembrane region" description="Helical" evidence="5">
    <location>
        <begin position="417"/>
        <end position="440"/>
    </location>
</feature>
<feature type="transmembrane region" description="Helical" evidence="5">
    <location>
        <begin position="356"/>
        <end position="373"/>
    </location>
</feature>
<evidence type="ECO:0000256" key="2">
    <source>
        <dbReference type="ARBA" id="ARBA00022692"/>
    </source>
</evidence>
<dbReference type="Proteomes" id="UP000494162">
    <property type="component" value="Unassembled WGS sequence"/>
</dbReference>
<feature type="transmembrane region" description="Helical" evidence="5">
    <location>
        <begin position="324"/>
        <end position="344"/>
    </location>
</feature>
<feature type="transmembrane region" description="Helical" evidence="5">
    <location>
        <begin position="385"/>
        <end position="405"/>
    </location>
</feature>
<dbReference type="PANTHER" id="PTHR23508">
    <property type="entry name" value="CARBOXYLIC ACID TRANSPORTER PROTEIN HOMOLOG"/>
    <property type="match status" value="1"/>
</dbReference>
<feature type="transmembrane region" description="Helical" evidence="5">
    <location>
        <begin position="174"/>
        <end position="198"/>
    </location>
</feature>
<dbReference type="PROSITE" id="PS50850">
    <property type="entry name" value="MFS"/>
    <property type="match status" value="1"/>
</dbReference>
<feature type="transmembrane region" description="Helical" evidence="5">
    <location>
        <begin position="38"/>
        <end position="60"/>
    </location>
</feature>
<dbReference type="Gene3D" id="1.20.1250.20">
    <property type="entry name" value="MFS general substrate transporter like domains"/>
    <property type="match status" value="1"/>
</dbReference>
<comment type="subcellular location">
    <subcellularLocation>
        <location evidence="1">Membrane</location>
        <topology evidence="1">Multi-pass membrane protein</topology>
    </subcellularLocation>
</comment>
<evidence type="ECO:0000313" key="8">
    <source>
        <dbReference type="Proteomes" id="UP000494162"/>
    </source>
</evidence>
<keyword evidence="4 5" id="KW-0472">Membrane</keyword>
<sequence>MSDLIKNQAGQLAAAGVWREDWTPPSVTRREVGYATRVCFFAWVFAVYDFILFGTLLPRIGEHFHWSAATQASINTWVTLGTAVVAFGIGPIVDRMGRRKGIIVAVAGAAICSGLTAVAGWAIGIASGAGIVLLVLVRSLAGLGYSEQSINAVYLSELFAVVHTDEKSAKRRGFVYALVQGGWPIGAVLTAALVAVLYPLGEQWFGPGGGWATSFVFAMFPAVVIAILGRRLVETPQFEVGQRIRALRAVGQGQQADALAREWHIDPDQHQGGAAAIFRGGLRRSTLALSLGTFLNWFAIVIFAVLGTSVLAGAGGASGKHVEFSSALEVLIVSNLAGFLGYVFHGWLGDRIGRRNTVALGWIVGGIAFYLMLRAPNGDFWQIVPLYSLGLFFLIGPYSANLFLIGESFPSHIRATAGAFVNACGQLGAICAGFGITQTLTGGADWVQAALIWGAVPCFLSGLCMLLAKHVDPASVR</sequence>
<feature type="transmembrane region" description="Helical" evidence="5">
    <location>
        <begin position="287"/>
        <end position="312"/>
    </location>
</feature>
<dbReference type="SUPFAM" id="SSF103473">
    <property type="entry name" value="MFS general substrate transporter"/>
    <property type="match status" value="1"/>
</dbReference>
<dbReference type="InterPro" id="IPR005829">
    <property type="entry name" value="Sugar_transporter_CS"/>
</dbReference>
<evidence type="ECO:0000256" key="1">
    <source>
        <dbReference type="ARBA" id="ARBA00004141"/>
    </source>
</evidence>
<proteinExistence type="predicted"/>
<dbReference type="EMBL" id="CABVPP010000021">
    <property type="protein sequence ID" value="VWB67454.1"/>
    <property type="molecule type" value="Genomic_DNA"/>
</dbReference>
<dbReference type="GO" id="GO:0046943">
    <property type="term" value="F:carboxylic acid transmembrane transporter activity"/>
    <property type="evidence" value="ECO:0007669"/>
    <property type="project" value="TreeGrafter"/>
</dbReference>
<evidence type="ECO:0000313" key="7">
    <source>
        <dbReference type="EMBL" id="VWB67454.1"/>
    </source>
</evidence>
<keyword evidence="3 5" id="KW-1133">Transmembrane helix</keyword>
<feature type="transmembrane region" description="Helical" evidence="5">
    <location>
        <begin position="72"/>
        <end position="90"/>
    </location>
</feature>
<evidence type="ECO:0000256" key="4">
    <source>
        <dbReference type="ARBA" id="ARBA00023136"/>
    </source>
</evidence>
<evidence type="ECO:0000256" key="3">
    <source>
        <dbReference type="ARBA" id="ARBA00022989"/>
    </source>
</evidence>
<feature type="transmembrane region" description="Helical" evidence="5">
    <location>
        <begin position="102"/>
        <end position="123"/>
    </location>
</feature>
<dbReference type="PANTHER" id="PTHR23508:SF10">
    <property type="entry name" value="CARBOXYLIC ACID TRANSPORTER PROTEIN HOMOLOG"/>
    <property type="match status" value="1"/>
</dbReference>
<organism evidence="7 8">
    <name type="scientific">Burkholderia pseudomultivorans</name>
    <dbReference type="NCBI Taxonomy" id="1207504"/>
    <lineage>
        <taxon>Bacteria</taxon>
        <taxon>Pseudomonadati</taxon>
        <taxon>Pseudomonadota</taxon>
        <taxon>Betaproteobacteria</taxon>
        <taxon>Burkholderiales</taxon>
        <taxon>Burkholderiaceae</taxon>
        <taxon>Burkholderia</taxon>
        <taxon>Burkholderia cepacia complex</taxon>
    </lineage>
</organism>
<name>A0A6P2LK48_9BURK</name>
<protein>
    <submittedName>
        <fullName evidence="7">MFS transporter</fullName>
    </submittedName>
</protein>
<gene>
    <name evidence="7" type="ORF">BPS26883_03189</name>
</gene>
<dbReference type="InterPro" id="IPR020846">
    <property type="entry name" value="MFS_dom"/>
</dbReference>
<dbReference type="InterPro" id="IPR011701">
    <property type="entry name" value="MFS"/>
</dbReference>
<dbReference type="AlphaFoldDB" id="A0A6P2LK48"/>
<keyword evidence="2 5" id="KW-0812">Transmembrane</keyword>
<feature type="transmembrane region" description="Helical" evidence="5">
    <location>
        <begin position="210"/>
        <end position="229"/>
    </location>
</feature>
<dbReference type="PROSITE" id="PS00216">
    <property type="entry name" value="SUGAR_TRANSPORT_1"/>
    <property type="match status" value="1"/>
</dbReference>
<accession>A0A6P2LK48</accession>
<dbReference type="Pfam" id="PF07690">
    <property type="entry name" value="MFS_1"/>
    <property type="match status" value="1"/>
</dbReference>
<reference evidence="7 8" key="1">
    <citation type="submission" date="2019-09" db="EMBL/GenBank/DDBJ databases">
        <authorList>
            <person name="Depoorter E."/>
        </authorList>
    </citation>
    <scope>NUCLEOTIDE SEQUENCE [LARGE SCALE GENOMIC DNA]</scope>
    <source>
        <strain evidence="7">LMG 26883</strain>
    </source>
</reference>
<evidence type="ECO:0000259" key="6">
    <source>
        <dbReference type="PROSITE" id="PS50850"/>
    </source>
</evidence>